<proteinExistence type="predicted"/>
<feature type="domain" description="DUF4283" evidence="2">
    <location>
        <begin position="105"/>
        <end position="172"/>
    </location>
</feature>
<organism evidence="3 4">
    <name type="scientific">Solanum verrucosum</name>
    <dbReference type="NCBI Taxonomy" id="315347"/>
    <lineage>
        <taxon>Eukaryota</taxon>
        <taxon>Viridiplantae</taxon>
        <taxon>Streptophyta</taxon>
        <taxon>Embryophyta</taxon>
        <taxon>Tracheophyta</taxon>
        <taxon>Spermatophyta</taxon>
        <taxon>Magnoliopsida</taxon>
        <taxon>eudicotyledons</taxon>
        <taxon>Gunneridae</taxon>
        <taxon>Pentapetalae</taxon>
        <taxon>asterids</taxon>
        <taxon>lamiids</taxon>
        <taxon>Solanales</taxon>
        <taxon>Solanaceae</taxon>
        <taxon>Solanoideae</taxon>
        <taxon>Solaneae</taxon>
        <taxon>Solanum</taxon>
    </lineage>
</organism>
<sequence>MPTAANEARLEPERKKKVTPAATHARGTLTEPTPIYATNGVQQLHLSTRATTSKTEPVIATVQQKGEVSTNDIVTGAPLITTTKKGKAPIESWANLFAKNRSVTNGYNTMHKYISQTWTEVVALEIFMHEEGYFIVRFQSVEDMQAIIFFWSYSINNKPLILKNWTKDFNVDQEFPTKIPIWVKFPNLPMNCWDSDSLSRIASAIGIPMFADECTTKQMRISFARMLVEVDITKPLPDKINAIDPTGKTIVQGVKYDWKPIFCQKCQIVGHECLHEQSMRRRRALKKVVQKWISKEVGKPINKLVMSAGPTFASTKDGTVCNCDRARNHQ</sequence>
<keyword evidence="4" id="KW-1185">Reference proteome</keyword>
<evidence type="ECO:0000313" key="3">
    <source>
        <dbReference type="EMBL" id="WMV23966.1"/>
    </source>
</evidence>
<dbReference type="EMBL" id="CP133615">
    <property type="protein sequence ID" value="WMV23966.1"/>
    <property type="molecule type" value="Genomic_DNA"/>
</dbReference>
<gene>
    <name evidence="3" type="ORF">MTR67_017351</name>
</gene>
<evidence type="ECO:0000259" key="2">
    <source>
        <dbReference type="Pfam" id="PF14111"/>
    </source>
</evidence>
<reference evidence="3" key="1">
    <citation type="submission" date="2023-08" db="EMBL/GenBank/DDBJ databases">
        <title>A de novo genome assembly of Solanum verrucosum Schlechtendal, a Mexican diploid species geographically isolated from the other diploid A-genome species in potato relatives.</title>
        <authorList>
            <person name="Hosaka K."/>
        </authorList>
    </citation>
    <scope>NUCLEOTIDE SEQUENCE</scope>
    <source>
        <tissue evidence="3">Young leaves</tissue>
    </source>
</reference>
<evidence type="ECO:0000256" key="1">
    <source>
        <dbReference type="SAM" id="MobiDB-lite"/>
    </source>
</evidence>
<dbReference type="InterPro" id="IPR025558">
    <property type="entry name" value="DUF4283"/>
</dbReference>
<dbReference type="PANTHER" id="PTHR33233:SF17">
    <property type="entry name" value="DUF4283 DOMAIN-CONTAINING PROTEIN"/>
    <property type="match status" value="1"/>
</dbReference>
<dbReference type="PANTHER" id="PTHR33233">
    <property type="entry name" value="ENDONUCLEASE/EXONUCLEASE/PHOSPHATASE"/>
    <property type="match status" value="1"/>
</dbReference>
<dbReference type="AlphaFoldDB" id="A0AAF0QNM5"/>
<protein>
    <recommendedName>
        <fullName evidence="2">DUF4283 domain-containing protein</fullName>
    </recommendedName>
</protein>
<accession>A0AAF0QNM5</accession>
<evidence type="ECO:0000313" key="4">
    <source>
        <dbReference type="Proteomes" id="UP001234989"/>
    </source>
</evidence>
<dbReference type="Proteomes" id="UP001234989">
    <property type="component" value="Chromosome 4"/>
</dbReference>
<dbReference type="Pfam" id="PF14111">
    <property type="entry name" value="DUF4283"/>
    <property type="match status" value="1"/>
</dbReference>
<name>A0AAF0QNM5_SOLVR</name>
<feature type="region of interest" description="Disordered" evidence="1">
    <location>
        <begin position="1"/>
        <end position="25"/>
    </location>
</feature>